<dbReference type="GeneID" id="26628742"/>
<evidence type="ECO:0000313" key="1">
    <source>
        <dbReference type="EMBL" id="AIM50358.1"/>
    </source>
</evidence>
<dbReference type="OrthoDB" id="21068at10239"/>
<dbReference type="KEGG" id="vg:26628742"/>
<accession>A0A088FQ87</accession>
<evidence type="ECO:0000313" key="2">
    <source>
        <dbReference type="Proteomes" id="UP000029352"/>
    </source>
</evidence>
<dbReference type="Proteomes" id="UP000029352">
    <property type="component" value="Segment"/>
</dbReference>
<dbReference type="RefSeq" id="YP_009201657.1">
    <property type="nucleotide sequence ID" value="NC_028832.1"/>
</dbReference>
<gene>
    <name evidence="1" type="ORF">PBI_OMNICRON_25</name>
</gene>
<sequence length="105" mass="11846">MGASRNFSTTVPIEPDADVELARWLARESFERTAQNRGMQIHDYTETIVPAEDIPPKMGEHLPLPIDAYVWYRFTAVGRVDDDLAAWFTAESKHRNEVNASAKGV</sequence>
<name>A0A088FQ87_9CAUD</name>
<dbReference type="EMBL" id="KM363596">
    <property type="protein sequence ID" value="AIM50358.1"/>
    <property type="molecule type" value="Genomic_DNA"/>
</dbReference>
<proteinExistence type="predicted"/>
<organism evidence="1 2">
    <name type="scientific">Mycobacterium phage Omnicron</name>
    <dbReference type="NCBI Taxonomy" id="1541819"/>
    <lineage>
        <taxon>Viruses</taxon>
        <taxon>Duplodnaviria</taxon>
        <taxon>Heunggongvirae</taxon>
        <taxon>Uroviricota</taxon>
        <taxon>Caudoviricetes</taxon>
        <taxon>Weiservirinae</taxon>
        <taxon>Kratiovirus</taxon>
        <taxon>Kratiovirus omnicron</taxon>
    </lineage>
</organism>
<keyword evidence="2" id="KW-1185">Reference proteome</keyword>
<protein>
    <recommendedName>
        <fullName evidence="3">Minor tail protein</fullName>
    </recommendedName>
</protein>
<reference evidence="1 2" key="1">
    <citation type="submission" date="2014-08" db="EMBL/GenBank/DDBJ databases">
        <authorList>
            <person name="Isern S."/>
            <person name="Ashley B.D."/>
            <person name="Baer T.D."/>
            <person name="Czarnecki K.W."/>
            <person name="Deneweth R.M."/>
            <person name="Gatt S.M."/>
            <person name="Jenkins M."/>
            <person name="Lang J.F."/>
            <person name="Marfizo C.J."/>
            <person name="McMahon C.W."/>
            <person name="Power T.R."/>
            <person name="Rosales K.A."/>
            <person name="Walter R.S."/>
            <person name="Wozny M.J."/>
            <person name="Yori S."/>
            <person name="Michael S.F."/>
            <person name="Anders K.R."/>
            <person name="Braun M.A."/>
            <person name="Delesalle V.A."/>
            <person name="Hughes L.E."/>
            <person name="Ware V.C."/>
            <person name="Bradley K.W."/>
            <person name="Barker L.P."/>
            <person name="Asai D.J."/>
            <person name="Bowman C.A."/>
            <person name="Russell D.A."/>
            <person name="Pope W.H."/>
            <person name="Jacobs-Sera D."/>
            <person name="Hendrix R.W."/>
            <person name="Hatfull G.F."/>
        </authorList>
    </citation>
    <scope>NUCLEOTIDE SEQUENCE [LARGE SCALE GENOMIC DNA]</scope>
</reference>
<evidence type="ECO:0008006" key="3">
    <source>
        <dbReference type="Google" id="ProtNLM"/>
    </source>
</evidence>